<dbReference type="SMART" id="SM00895">
    <property type="entry name" value="FCD"/>
    <property type="match status" value="1"/>
</dbReference>
<evidence type="ECO:0000256" key="3">
    <source>
        <dbReference type="ARBA" id="ARBA00023163"/>
    </source>
</evidence>
<dbReference type="PROSITE" id="PS50949">
    <property type="entry name" value="HTH_GNTR"/>
    <property type="match status" value="1"/>
</dbReference>
<dbReference type="InterPro" id="IPR036390">
    <property type="entry name" value="WH_DNA-bd_sf"/>
</dbReference>
<organism evidence="5 6">
    <name type="scientific">Iocasia fonsfrigidae</name>
    <dbReference type="NCBI Taxonomy" id="2682810"/>
    <lineage>
        <taxon>Bacteria</taxon>
        <taxon>Bacillati</taxon>
        <taxon>Bacillota</taxon>
        <taxon>Clostridia</taxon>
        <taxon>Halanaerobiales</taxon>
        <taxon>Halanaerobiaceae</taxon>
        <taxon>Iocasia</taxon>
    </lineage>
</organism>
<dbReference type="InterPro" id="IPR036388">
    <property type="entry name" value="WH-like_DNA-bd_sf"/>
</dbReference>
<name>A0A8A7KN13_9FIRM</name>
<dbReference type="Pfam" id="PF00392">
    <property type="entry name" value="GntR"/>
    <property type="match status" value="1"/>
</dbReference>
<dbReference type="InterPro" id="IPR011711">
    <property type="entry name" value="GntR_C"/>
</dbReference>
<dbReference type="InterPro" id="IPR008920">
    <property type="entry name" value="TF_FadR/GntR_C"/>
</dbReference>
<protein>
    <submittedName>
        <fullName evidence="5">FCD domain-containing protein</fullName>
    </submittedName>
</protein>
<reference evidence="5" key="1">
    <citation type="submission" date="2019-12" db="EMBL/GenBank/DDBJ databases">
        <authorList>
            <person name="zhang j."/>
            <person name="sun C.M."/>
        </authorList>
    </citation>
    <scope>NUCLEOTIDE SEQUENCE</scope>
    <source>
        <strain evidence="5">NS-1</strain>
    </source>
</reference>
<dbReference type="SUPFAM" id="SSF46785">
    <property type="entry name" value="Winged helix' DNA-binding domain"/>
    <property type="match status" value="1"/>
</dbReference>
<keyword evidence="3" id="KW-0804">Transcription</keyword>
<dbReference type="EMBL" id="CP046640">
    <property type="protein sequence ID" value="QTL99454.1"/>
    <property type="molecule type" value="Genomic_DNA"/>
</dbReference>
<dbReference type="PANTHER" id="PTHR43537:SF24">
    <property type="entry name" value="GLUCONATE OPERON TRANSCRIPTIONAL REPRESSOR"/>
    <property type="match status" value="1"/>
</dbReference>
<feature type="domain" description="HTH gntR-type" evidence="4">
    <location>
        <begin position="11"/>
        <end position="78"/>
    </location>
</feature>
<dbReference type="PANTHER" id="PTHR43537">
    <property type="entry name" value="TRANSCRIPTIONAL REGULATOR, GNTR FAMILY"/>
    <property type="match status" value="1"/>
</dbReference>
<dbReference type="AlphaFoldDB" id="A0A8A7KN13"/>
<evidence type="ECO:0000256" key="1">
    <source>
        <dbReference type="ARBA" id="ARBA00023015"/>
    </source>
</evidence>
<sequence>MSLSNLNLKNVSLSEQIYNALKEQIINGELKPGERLVIDKLASQIGVSSTPVRDALRLLISAGYAEKRPNDSIFVIELSKDDVIELFDMREVIEGLAVRLVTQKINNQEINTDELRNLKKEFEKKEKEFLAGSRDVPHKLDVELHDLVRRLAPNKRLRKQIDLIMNQTYSIRNMQHRNKISKYLDNKRNERLLQETREHISIIDKILSGDTDAAENMMRQHIRNSKEDILTQVKID</sequence>
<keyword evidence="1" id="KW-0805">Transcription regulation</keyword>
<dbReference type="KEGG" id="ifn:GM661_16630"/>
<dbReference type="SUPFAM" id="SSF48008">
    <property type="entry name" value="GntR ligand-binding domain-like"/>
    <property type="match status" value="1"/>
</dbReference>
<dbReference type="GO" id="GO:0003700">
    <property type="term" value="F:DNA-binding transcription factor activity"/>
    <property type="evidence" value="ECO:0007669"/>
    <property type="project" value="InterPro"/>
</dbReference>
<dbReference type="CDD" id="cd07377">
    <property type="entry name" value="WHTH_GntR"/>
    <property type="match status" value="1"/>
</dbReference>
<dbReference type="Proteomes" id="UP000665020">
    <property type="component" value="Chromosome"/>
</dbReference>
<accession>A0A8A7KN13</accession>
<dbReference type="Gene3D" id="1.20.120.530">
    <property type="entry name" value="GntR ligand-binding domain-like"/>
    <property type="match status" value="1"/>
</dbReference>
<keyword evidence="2" id="KW-0238">DNA-binding</keyword>
<dbReference type="RefSeq" id="WP_230867798.1">
    <property type="nucleotide sequence ID" value="NZ_CP046640.1"/>
</dbReference>
<keyword evidence="6" id="KW-1185">Reference proteome</keyword>
<evidence type="ECO:0000313" key="5">
    <source>
        <dbReference type="EMBL" id="QTL99454.1"/>
    </source>
</evidence>
<proteinExistence type="predicted"/>
<dbReference type="Gene3D" id="1.10.10.10">
    <property type="entry name" value="Winged helix-like DNA-binding domain superfamily/Winged helix DNA-binding domain"/>
    <property type="match status" value="1"/>
</dbReference>
<evidence type="ECO:0000256" key="2">
    <source>
        <dbReference type="ARBA" id="ARBA00023125"/>
    </source>
</evidence>
<dbReference type="SMART" id="SM00345">
    <property type="entry name" value="HTH_GNTR"/>
    <property type="match status" value="1"/>
</dbReference>
<dbReference type="InterPro" id="IPR000524">
    <property type="entry name" value="Tscrpt_reg_HTH_GntR"/>
</dbReference>
<gene>
    <name evidence="5" type="ORF">GM661_16630</name>
</gene>
<evidence type="ECO:0000313" key="6">
    <source>
        <dbReference type="Proteomes" id="UP000665020"/>
    </source>
</evidence>
<evidence type="ECO:0000259" key="4">
    <source>
        <dbReference type="PROSITE" id="PS50949"/>
    </source>
</evidence>
<dbReference type="GO" id="GO:0003677">
    <property type="term" value="F:DNA binding"/>
    <property type="evidence" value="ECO:0007669"/>
    <property type="project" value="UniProtKB-KW"/>
</dbReference>
<dbReference type="Pfam" id="PF07729">
    <property type="entry name" value="FCD"/>
    <property type="match status" value="1"/>
</dbReference>